<comment type="caution">
    <text evidence="1">The sequence shown here is derived from an EMBL/GenBank/DDBJ whole genome shotgun (WGS) entry which is preliminary data.</text>
</comment>
<keyword evidence="2" id="KW-1185">Reference proteome</keyword>
<dbReference type="EMBL" id="JACLAH010000019">
    <property type="protein sequence ID" value="MBC2649886.1"/>
    <property type="molecule type" value="Genomic_DNA"/>
</dbReference>
<dbReference type="Proteomes" id="UP000586346">
    <property type="component" value="Unassembled WGS sequence"/>
</dbReference>
<accession>A0ABR6U369</accession>
<reference evidence="1 2" key="1">
    <citation type="submission" date="2020-08" db="EMBL/GenBank/DDBJ databases">
        <title>Emergence and comparative genomics analysis of Citrobacter in Fennec fox imported from North Africa to China.</title>
        <authorList>
            <person name="Zheng B."/>
        </authorList>
    </citation>
    <scope>NUCLEOTIDE SEQUENCE [LARGE SCALE GENOMIC DNA]</scope>
    <source>
        <strain evidence="1 2">FF371</strain>
    </source>
</reference>
<evidence type="ECO:0000313" key="2">
    <source>
        <dbReference type="Proteomes" id="UP000586346"/>
    </source>
</evidence>
<sequence>MGKVLAPSYKVCYRTADQVSRVKNELAGSFMYFAKAQDAMDTGLFCQKILIPVWELSIEERSDFLGKRYEMVSKDSLSPSDYSQVA</sequence>
<proteinExistence type="predicted"/>
<evidence type="ECO:0000313" key="1">
    <source>
        <dbReference type="EMBL" id="MBC2649886.1"/>
    </source>
</evidence>
<protein>
    <submittedName>
        <fullName evidence="1">Uncharacterized protein</fullName>
    </submittedName>
</protein>
<organism evidence="1 2">
    <name type="scientific">Citrobacter braakii</name>
    <dbReference type="NCBI Taxonomy" id="57706"/>
    <lineage>
        <taxon>Bacteria</taxon>
        <taxon>Pseudomonadati</taxon>
        <taxon>Pseudomonadota</taxon>
        <taxon>Gammaproteobacteria</taxon>
        <taxon>Enterobacterales</taxon>
        <taxon>Enterobacteriaceae</taxon>
        <taxon>Citrobacter</taxon>
        <taxon>Citrobacter freundii complex</taxon>
    </lineage>
</organism>
<dbReference type="RefSeq" id="WP_125363561.1">
    <property type="nucleotide sequence ID" value="NZ_CBDITX010000004.1"/>
</dbReference>
<name>A0ABR6U369_CITBR</name>
<gene>
    <name evidence="1" type="ORF">H6P72_25165</name>
</gene>